<feature type="region of interest" description="Disordered" evidence="7">
    <location>
        <begin position="107"/>
        <end position="178"/>
    </location>
</feature>
<keyword evidence="2" id="KW-0805">Transcription regulation</keyword>
<evidence type="ECO:0000256" key="4">
    <source>
        <dbReference type="ARBA" id="ARBA00023163"/>
    </source>
</evidence>
<keyword evidence="4" id="KW-0804">Transcription</keyword>
<feature type="compositionally biased region" description="Polar residues" evidence="7">
    <location>
        <begin position="406"/>
        <end position="419"/>
    </location>
</feature>
<dbReference type="CDD" id="cd14702">
    <property type="entry name" value="bZIP_plant_GBF1"/>
    <property type="match status" value="1"/>
</dbReference>
<keyword evidence="8" id="KW-1133">Transmembrane helix</keyword>
<evidence type="ECO:0000256" key="5">
    <source>
        <dbReference type="ARBA" id="ARBA00023242"/>
    </source>
</evidence>
<comment type="subcellular location">
    <subcellularLocation>
        <location evidence="1">Nucleus</location>
    </subcellularLocation>
</comment>
<feature type="compositionally biased region" description="Basic and acidic residues" evidence="7">
    <location>
        <begin position="132"/>
        <end position="142"/>
    </location>
</feature>
<keyword evidence="5" id="KW-0539">Nucleus</keyword>
<reference evidence="10" key="1">
    <citation type="submission" date="2022-08" db="EMBL/GenBank/DDBJ databases">
        <title>Novel sulfate-reducing endosymbionts in the free-living metamonad Anaeramoeba.</title>
        <authorList>
            <person name="Jerlstrom-Hultqvist J."/>
            <person name="Cepicka I."/>
            <person name="Gallot-Lavallee L."/>
            <person name="Salas-Leiva D."/>
            <person name="Curtis B.A."/>
            <person name="Zahonova K."/>
            <person name="Pipaliya S."/>
            <person name="Dacks J."/>
            <person name="Roger A.J."/>
        </authorList>
    </citation>
    <scope>NUCLEOTIDE SEQUENCE</scope>
    <source>
        <strain evidence="10">Schooner1</strain>
    </source>
</reference>
<feature type="compositionally biased region" description="Low complexity" evidence="7">
    <location>
        <begin position="149"/>
        <end position="159"/>
    </location>
</feature>
<evidence type="ECO:0000256" key="2">
    <source>
        <dbReference type="ARBA" id="ARBA00023015"/>
    </source>
</evidence>
<feature type="compositionally biased region" description="Basic and acidic residues" evidence="7">
    <location>
        <begin position="422"/>
        <end position="431"/>
    </location>
</feature>
<gene>
    <name evidence="10" type="ORF">M0813_10753</name>
</gene>
<dbReference type="SMART" id="SM00338">
    <property type="entry name" value="BRLZ"/>
    <property type="match status" value="1"/>
</dbReference>
<feature type="region of interest" description="Disordered" evidence="7">
    <location>
        <begin position="295"/>
        <end position="320"/>
    </location>
</feature>
<keyword evidence="8" id="KW-0812">Transmembrane</keyword>
<dbReference type="Proteomes" id="UP001150062">
    <property type="component" value="Unassembled WGS sequence"/>
</dbReference>
<dbReference type="InterPro" id="IPR046347">
    <property type="entry name" value="bZIP_sf"/>
</dbReference>
<dbReference type="InterPro" id="IPR004827">
    <property type="entry name" value="bZIP"/>
</dbReference>
<keyword evidence="6" id="KW-0175">Coiled coil</keyword>
<keyword evidence="11" id="KW-1185">Reference proteome</keyword>
<sequence length="444" mass="51740">MNLDFLDLNEFCDPLFPTLNVYEEFQDNELNIKTSKTIPLTNPKQSSKEKPSEISFFHQPENEPLLKEKQDKYQNLNYSYQESASPISSFGPQLQIDVPINQMISRKSNSQENQNKNQNRTSQQSSHPTNNKLEHNDGETTKLVKKNNSKVTTKKINQNKSKKKPQNTREYRKKVRRHGKVFSPEEIKRRKELASIVDIRQVKSLSKEDRKLRRLELNRVSAKRARMKKQGKGSKYVKEISDLRSLVEELKEQMSIQRREIVRLNERVNKTEAITHSDPKFVHNPNKDIKCNNSSGFCSNDEETPQKERVSNSRKRRKTKTLKQQVEKHIYPLRNKKSIFGTALFSFLFFLGFAYNIGLFSSEPSLGGPKVHHFTFNKINVDTLHSMSPNEQQNMYDNLIPDDNQDNAGSTQTPTQNENNEMDDHQQEKTLIDDPDNILFLQIE</sequence>
<feature type="compositionally biased region" description="Basic residues" evidence="7">
    <location>
        <begin position="160"/>
        <end position="178"/>
    </location>
</feature>
<evidence type="ECO:0000256" key="3">
    <source>
        <dbReference type="ARBA" id="ARBA00023125"/>
    </source>
</evidence>
<protein>
    <submittedName>
        <fullName evidence="10">Bzip transcription factor 53</fullName>
    </submittedName>
</protein>
<evidence type="ECO:0000256" key="6">
    <source>
        <dbReference type="SAM" id="Coils"/>
    </source>
</evidence>
<feature type="domain" description="BZIP" evidence="9">
    <location>
        <begin position="208"/>
        <end position="271"/>
    </location>
</feature>
<comment type="caution">
    <text evidence="10">The sequence shown here is derived from an EMBL/GenBank/DDBJ whole genome shotgun (WGS) entry which is preliminary data.</text>
</comment>
<dbReference type="InterPro" id="IPR045314">
    <property type="entry name" value="bZIP_plant_GBF1"/>
</dbReference>
<keyword evidence="8" id="KW-0472">Membrane</keyword>
<dbReference type="EMBL" id="JAOAOG010000342">
    <property type="protein sequence ID" value="KAJ6226535.1"/>
    <property type="molecule type" value="Genomic_DNA"/>
</dbReference>
<evidence type="ECO:0000256" key="8">
    <source>
        <dbReference type="SAM" id="Phobius"/>
    </source>
</evidence>
<keyword evidence="3" id="KW-0238">DNA-binding</keyword>
<evidence type="ECO:0000313" key="10">
    <source>
        <dbReference type="EMBL" id="KAJ6226535.1"/>
    </source>
</evidence>
<evidence type="ECO:0000313" key="11">
    <source>
        <dbReference type="Proteomes" id="UP001150062"/>
    </source>
</evidence>
<dbReference type="PROSITE" id="PS50217">
    <property type="entry name" value="BZIP"/>
    <property type="match status" value="1"/>
</dbReference>
<feature type="compositionally biased region" description="Low complexity" evidence="7">
    <location>
        <begin position="107"/>
        <end position="120"/>
    </location>
</feature>
<organism evidence="10 11">
    <name type="scientific">Anaeramoeba flamelloides</name>
    <dbReference type="NCBI Taxonomy" id="1746091"/>
    <lineage>
        <taxon>Eukaryota</taxon>
        <taxon>Metamonada</taxon>
        <taxon>Anaeramoebidae</taxon>
        <taxon>Anaeramoeba</taxon>
    </lineage>
</organism>
<evidence type="ECO:0000259" key="9">
    <source>
        <dbReference type="PROSITE" id="PS50217"/>
    </source>
</evidence>
<dbReference type="SUPFAM" id="SSF57959">
    <property type="entry name" value="Leucine zipper domain"/>
    <property type="match status" value="1"/>
</dbReference>
<name>A0ABQ8X2Y2_9EUKA</name>
<evidence type="ECO:0000256" key="1">
    <source>
        <dbReference type="ARBA" id="ARBA00004123"/>
    </source>
</evidence>
<feature type="coiled-coil region" evidence="6">
    <location>
        <begin position="205"/>
        <end position="267"/>
    </location>
</feature>
<proteinExistence type="predicted"/>
<feature type="transmembrane region" description="Helical" evidence="8">
    <location>
        <begin position="339"/>
        <end position="360"/>
    </location>
</feature>
<feature type="compositionally biased region" description="Polar residues" evidence="7">
    <location>
        <begin position="121"/>
        <end position="131"/>
    </location>
</feature>
<evidence type="ECO:0000256" key="7">
    <source>
        <dbReference type="SAM" id="MobiDB-lite"/>
    </source>
</evidence>
<feature type="region of interest" description="Disordered" evidence="7">
    <location>
        <begin position="396"/>
        <end position="431"/>
    </location>
</feature>
<accession>A0ABQ8X2Y2</accession>